<dbReference type="Proteomes" id="UP000273982">
    <property type="component" value="Chromosome"/>
</dbReference>
<organism evidence="2 3">
    <name type="scientific">Methylocystis rosea</name>
    <dbReference type="NCBI Taxonomy" id="173366"/>
    <lineage>
        <taxon>Bacteria</taxon>
        <taxon>Pseudomonadati</taxon>
        <taxon>Pseudomonadota</taxon>
        <taxon>Alphaproteobacteria</taxon>
        <taxon>Hyphomicrobiales</taxon>
        <taxon>Methylocystaceae</taxon>
        <taxon>Methylocystis</taxon>
    </lineage>
</organism>
<accession>A0A3G8M1G6</accession>
<evidence type="ECO:0000313" key="2">
    <source>
        <dbReference type="EMBL" id="AZG75776.1"/>
    </source>
</evidence>
<dbReference type="EMBL" id="CP034086">
    <property type="protein sequence ID" value="AZG75776.1"/>
    <property type="molecule type" value="Genomic_DNA"/>
</dbReference>
<keyword evidence="1" id="KW-0812">Transmembrane</keyword>
<protein>
    <submittedName>
        <fullName evidence="2">DUF983 domain-containing protein</fullName>
    </submittedName>
</protein>
<dbReference type="AlphaFoldDB" id="A0A3G8M1G6"/>
<feature type="transmembrane region" description="Helical" evidence="1">
    <location>
        <begin position="57"/>
        <end position="75"/>
    </location>
</feature>
<dbReference type="KEGG" id="mros:EHO51_02945"/>
<reference evidence="2 3" key="1">
    <citation type="submission" date="2018-11" db="EMBL/GenBank/DDBJ databases">
        <title>Genome squencing of methanotrophic bacteria isolated from alkaline groundwater in Korea.</title>
        <authorList>
            <person name="Nguyen L.N."/>
        </authorList>
    </citation>
    <scope>NUCLEOTIDE SEQUENCE [LARGE SCALE GENOMIC DNA]</scope>
    <source>
        <strain evidence="2 3">GW6</strain>
    </source>
</reference>
<feature type="transmembrane region" description="Helical" evidence="1">
    <location>
        <begin position="81"/>
        <end position="102"/>
    </location>
</feature>
<evidence type="ECO:0000256" key="1">
    <source>
        <dbReference type="SAM" id="Phobius"/>
    </source>
</evidence>
<name>A0A3G8M1G6_9HYPH</name>
<evidence type="ECO:0000313" key="3">
    <source>
        <dbReference type="Proteomes" id="UP000273982"/>
    </source>
</evidence>
<dbReference type="RefSeq" id="WP_124737630.1">
    <property type="nucleotide sequence ID" value="NZ_CP034086.1"/>
</dbReference>
<sequence>MSQEHVYPPVSLYVDGILGRCPRCGKGHMIRGLLTVAPACEVCGLDFSFADAGDGPAIMVMTVVGFVAIAVLWYVEVTYQPSYWVHAAILVPLSAILCVGLLRPMKGLLIALQYFNKAEESRHQS</sequence>
<keyword evidence="1" id="KW-1133">Transmembrane helix</keyword>
<keyword evidence="1" id="KW-0472">Membrane</keyword>
<proteinExistence type="predicted"/>
<dbReference type="Pfam" id="PF06170">
    <property type="entry name" value="DUF983"/>
    <property type="match status" value="1"/>
</dbReference>
<dbReference type="InterPro" id="IPR009325">
    <property type="entry name" value="DUF983"/>
</dbReference>
<gene>
    <name evidence="2" type="ORF">EHO51_02945</name>
</gene>